<feature type="transmembrane region" description="Helical" evidence="3">
    <location>
        <begin position="528"/>
        <end position="553"/>
    </location>
</feature>
<proteinExistence type="predicted"/>
<dbReference type="SUPFAM" id="SSF52540">
    <property type="entry name" value="P-loop containing nucleoside triphosphate hydrolases"/>
    <property type="match status" value="1"/>
</dbReference>
<dbReference type="EMBL" id="CVTD020000010">
    <property type="protein sequence ID" value="CRZ34116.1"/>
    <property type="molecule type" value="Genomic_DNA"/>
</dbReference>
<dbReference type="InterPro" id="IPR005225">
    <property type="entry name" value="Small_GTP-bd"/>
</dbReference>
<keyword evidence="1" id="KW-0547">Nucleotide-binding</keyword>
<dbReference type="Pfam" id="PF07670">
    <property type="entry name" value="Gate"/>
    <property type="match status" value="2"/>
</dbReference>
<dbReference type="GO" id="GO:0015093">
    <property type="term" value="F:ferrous iron transmembrane transporter activity"/>
    <property type="evidence" value="ECO:0007669"/>
    <property type="project" value="InterPro"/>
</dbReference>
<dbReference type="NCBIfam" id="TIGR00231">
    <property type="entry name" value="small_GTP"/>
    <property type="match status" value="1"/>
</dbReference>
<dbReference type="PANTHER" id="PTHR43185:SF2">
    <property type="entry name" value="FERROUS IRON TRANSPORT PROTEIN B"/>
    <property type="match status" value="1"/>
</dbReference>
<feature type="transmembrane region" description="Helical" evidence="3">
    <location>
        <begin position="376"/>
        <end position="399"/>
    </location>
</feature>
<evidence type="ECO:0000259" key="4">
    <source>
        <dbReference type="PROSITE" id="PS51711"/>
    </source>
</evidence>
<protein>
    <recommendedName>
        <fullName evidence="4">FeoB-type G domain-containing protein</fullName>
    </recommendedName>
</protein>
<dbReference type="Pfam" id="PF07664">
    <property type="entry name" value="FeoB_C"/>
    <property type="match status" value="1"/>
</dbReference>
<name>A0A0H5SH48_HERHM</name>
<evidence type="ECO:0000256" key="1">
    <source>
        <dbReference type="ARBA" id="ARBA00022741"/>
    </source>
</evidence>
<sequence>MAACHEINEDPKLYQKSNKILLMGNPNVGKSVFFSNLTGIRVVSSNYAGTTVSYTEGTMKLGNETYTLIDVPGTYSLEATSKAEEVAVRFINSNPAAIICVLDATNLERNIKLGLDIQRYNIPVVYALNMVDVAKRRGYDINLRLLARELGAPVIPTIAVKNEGIDKLTEELQKILNSSKTTCGNCASCPGCAKLGMNTWDRAREIAARVRIKTEGKPSFLDRLGNSMLKPWPGIPIALLTIIVSLGVIIGAGKFLQEYILGPLVGDVLVPFFKMIISYIVSEGILHNVLIGEYGIFTIGLEWIIESILPFVFLFYVVFSFLEDSGILPRLSVLFDSIMRKMGVQGGSMITILLGYGCAVPAIIGSRTATTKKERLMISAIVCFAVPCISQTGALISLFAGFSPILLVLMFLLSFAVMMIVSSVLSRIIKGKVDPMIIEIPNLLMPNGKAYAKKLMLRMKNFFLDAEVPMLISIVIAALLKETGLLEKIAVYLEPIVSGWLGLPRSAVIALILGIIRREMAVAPLLEIEGLTALQAFVGGTVALLYLPCLSVFGILSKEFNTKTALAISLATTLNALLVGGLINQLAHLFM</sequence>
<dbReference type="Gene3D" id="3.40.50.300">
    <property type="entry name" value="P-loop containing nucleotide triphosphate hydrolases"/>
    <property type="match status" value="1"/>
</dbReference>
<dbReference type="RefSeq" id="WP_103202227.1">
    <property type="nucleotide sequence ID" value="NZ_CVTD020000010.1"/>
</dbReference>
<dbReference type="InterPro" id="IPR027417">
    <property type="entry name" value="P-loop_NTPase"/>
</dbReference>
<dbReference type="InterPro" id="IPR011642">
    <property type="entry name" value="Gate_dom"/>
</dbReference>
<keyword evidence="3" id="KW-0472">Membrane</keyword>
<dbReference type="InterPro" id="IPR030389">
    <property type="entry name" value="G_FEOB_dom"/>
</dbReference>
<feature type="transmembrane region" description="Helical" evidence="3">
    <location>
        <begin position="268"/>
        <end position="291"/>
    </location>
</feature>
<evidence type="ECO:0000313" key="6">
    <source>
        <dbReference type="Proteomes" id="UP000236497"/>
    </source>
</evidence>
<keyword evidence="6" id="KW-1185">Reference proteome</keyword>
<dbReference type="CDD" id="cd01879">
    <property type="entry name" value="FeoB"/>
    <property type="match status" value="1"/>
</dbReference>
<dbReference type="OrthoDB" id="9809127at2"/>
<gene>
    <name evidence="5" type="ORF">HHT355_0913</name>
</gene>
<feature type="transmembrane region" description="Helical" evidence="3">
    <location>
        <begin position="565"/>
        <end position="587"/>
    </location>
</feature>
<dbReference type="InterPro" id="IPR011640">
    <property type="entry name" value="Fe2_transport_prot_B_C"/>
</dbReference>
<keyword evidence="2" id="KW-0342">GTP-binding</keyword>
<feature type="transmembrane region" description="Helical" evidence="3">
    <location>
        <begin position="405"/>
        <end position="426"/>
    </location>
</feature>
<feature type="transmembrane region" description="Helical" evidence="3">
    <location>
        <begin position="462"/>
        <end position="480"/>
    </location>
</feature>
<dbReference type="PRINTS" id="PR00326">
    <property type="entry name" value="GTP1OBG"/>
</dbReference>
<dbReference type="Proteomes" id="UP000236497">
    <property type="component" value="Unassembled WGS sequence"/>
</dbReference>
<evidence type="ECO:0000256" key="3">
    <source>
        <dbReference type="SAM" id="Phobius"/>
    </source>
</evidence>
<dbReference type="InterPro" id="IPR050860">
    <property type="entry name" value="FeoB_GTPase"/>
</dbReference>
<dbReference type="GO" id="GO:0005525">
    <property type="term" value="F:GTP binding"/>
    <property type="evidence" value="ECO:0007669"/>
    <property type="project" value="UniProtKB-KW"/>
</dbReference>
<keyword evidence="3" id="KW-0812">Transmembrane</keyword>
<organism evidence="5 6">
    <name type="scientific">Herbinix hemicellulosilytica</name>
    <dbReference type="NCBI Taxonomy" id="1564487"/>
    <lineage>
        <taxon>Bacteria</taxon>
        <taxon>Bacillati</taxon>
        <taxon>Bacillota</taxon>
        <taxon>Clostridia</taxon>
        <taxon>Lachnospirales</taxon>
        <taxon>Lachnospiraceae</taxon>
        <taxon>Herbinix</taxon>
    </lineage>
</organism>
<accession>A0A0H5SH48</accession>
<dbReference type="GO" id="GO:0005886">
    <property type="term" value="C:plasma membrane"/>
    <property type="evidence" value="ECO:0007669"/>
    <property type="project" value="TreeGrafter"/>
</dbReference>
<dbReference type="InterPro" id="IPR006073">
    <property type="entry name" value="GTP-bd"/>
</dbReference>
<reference evidence="5 6" key="1">
    <citation type="submission" date="2015-06" db="EMBL/GenBank/DDBJ databases">
        <authorList>
            <person name="Wibberg Daniel"/>
        </authorList>
    </citation>
    <scope>NUCLEOTIDE SEQUENCE [LARGE SCALE GENOMIC DNA]</scope>
    <source>
        <strain evidence="5 6">T3/55T</strain>
    </source>
</reference>
<dbReference type="PROSITE" id="PS51711">
    <property type="entry name" value="G_FEOB"/>
    <property type="match status" value="1"/>
</dbReference>
<dbReference type="AlphaFoldDB" id="A0A0H5SH48"/>
<feature type="transmembrane region" description="Helical" evidence="3">
    <location>
        <begin position="303"/>
        <end position="322"/>
    </location>
</feature>
<keyword evidence="3" id="KW-1133">Transmembrane helix</keyword>
<feature type="transmembrane region" description="Helical" evidence="3">
    <location>
        <begin position="342"/>
        <end position="364"/>
    </location>
</feature>
<evidence type="ECO:0000313" key="5">
    <source>
        <dbReference type="EMBL" id="CRZ34116.1"/>
    </source>
</evidence>
<dbReference type="PANTHER" id="PTHR43185">
    <property type="entry name" value="FERROUS IRON TRANSPORT PROTEIN B"/>
    <property type="match status" value="1"/>
</dbReference>
<dbReference type="Pfam" id="PF02421">
    <property type="entry name" value="FeoB_N"/>
    <property type="match status" value="1"/>
</dbReference>
<feature type="domain" description="FeoB-type G" evidence="4">
    <location>
        <begin position="17"/>
        <end position="178"/>
    </location>
</feature>
<feature type="transmembrane region" description="Helical" evidence="3">
    <location>
        <begin position="492"/>
        <end position="516"/>
    </location>
</feature>
<evidence type="ECO:0000256" key="2">
    <source>
        <dbReference type="ARBA" id="ARBA00023134"/>
    </source>
</evidence>
<feature type="transmembrane region" description="Helical" evidence="3">
    <location>
        <begin position="237"/>
        <end position="256"/>
    </location>
</feature>